<dbReference type="RefSeq" id="WP_175227952.1">
    <property type="nucleotide sequence ID" value="NZ_CADIKH010000016.1"/>
</dbReference>
<keyword evidence="3" id="KW-0808">Transferase</keyword>
<name>A0A6J5E2E8_9BURK</name>
<dbReference type="Pfam" id="PF00534">
    <property type="entry name" value="Glycos_transf_1"/>
    <property type="match status" value="1"/>
</dbReference>
<dbReference type="EMBL" id="CADIKH010000016">
    <property type="protein sequence ID" value="CAB3760197.1"/>
    <property type="molecule type" value="Genomic_DNA"/>
</dbReference>
<dbReference type="GO" id="GO:0016757">
    <property type="term" value="F:glycosyltransferase activity"/>
    <property type="evidence" value="ECO:0007669"/>
    <property type="project" value="UniProtKB-KW"/>
</dbReference>
<feature type="domain" description="Glycosyltransferase subfamily 4-like N-terminal" evidence="2">
    <location>
        <begin position="15"/>
        <end position="170"/>
    </location>
</feature>
<keyword evidence="4" id="KW-1185">Reference proteome</keyword>
<proteinExistence type="predicted"/>
<evidence type="ECO:0000259" key="1">
    <source>
        <dbReference type="Pfam" id="PF00534"/>
    </source>
</evidence>
<feature type="domain" description="Glycosyl transferase family 1" evidence="1">
    <location>
        <begin position="187"/>
        <end position="344"/>
    </location>
</feature>
<dbReference type="EC" id="2.4.1.-" evidence="3"/>
<accession>A0A6J5E2E8</accession>
<dbReference type="InterPro" id="IPR050194">
    <property type="entry name" value="Glycosyltransferase_grp1"/>
</dbReference>
<dbReference type="Pfam" id="PF13439">
    <property type="entry name" value="Glyco_transf_4"/>
    <property type="match status" value="1"/>
</dbReference>
<dbReference type="Proteomes" id="UP000494363">
    <property type="component" value="Unassembled WGS sequence"/>
</dbReference>
<reference evidence="3 4" key="1">
    <citation type="submission" date="2020-04" db="EMBL/GenBank/DDBJ databases">
        <authorList>
            <person name="De Canck E."/>
        </authorList>
    </citation>
    <scope>NUCLEOTIDE SEQUENCE [LARGE SCALE GENOMIC DNA]</scope>
    <source>
        <strain evidence="3 4">LMG 29542</strain>
    </source>
</reference>
<dbReference type="PANTHER" id="PTHR45947:SF13">
    <property type="entry name" value="TRANSFERASE"/>
    <property type="match status" value="1"/>
</dbReference>
<dbReference type="SUPFAM" id="SSF53756">
    <property type="entry name" value="UDP-Glycosyltransferase/glycogen phosphorylase"/>
    <property type="match status" value="1"/>
</dbReference>
<evidence type="ECO:0000313" key="4">
    <source>
        <dbReference type="Proteomes" id="UP000494363"/>
    </source>
</evidence>
<dbReference type="PANTHER" id="PTHR45947">
    <property type="entry name" value="SULFOQUINOVOSYL TRANSFERASE SQD2"/>
    <property type="match status" value="1"/>
</dbReference>
<protein>
    <submittedName>
        <fullName evidence="3">N-acetyl-alpha-D-glucosaminyl L-malate synthase</fullName>
        <ecNumber evidence="3">2.4.1.-</ecNumber>
    </submittedName>
</protein>
<dbReference type="Gene3D" id="3.40.50.2000">
    <property type="entry name" value="Glycogen Phosphorylase B"/>
    <property type="match status" value="2"/>
</dbReference>
<evidence type="ECO:0000313" key="3">
    <source>
        <dbReference type="EMBL" id="CAB3760197.1"/>
    </source>
</evidence>
<gene>
    <name evidence="3" type="primary">bshA_3</name>
    <name evidence="3" type="ORF">LMG29542_03781</name>
</gene>
<dbReference type="CDD" id="cd03795">
    <property type="entry name" value="GT4_WfcD-like"/>
    <property type="match status" value="1"/>
</dbReference>
<dbReference type="InterPro" id="IPR001296">
    <property type="entry name" value="Glyco_trans_1"/>
</dbReference>
<evidence type="ECO:0000259" key="2">
    <source>
        <dbReference type="Pfam" id="PF13439"/>
    </source>
</evidence>
<sequence>MRVLHFFKTYKPDSMGGVEELIGQICSGAARHGVTSDVLTVSDDTSTVDFGDHVHYRAKRNVEIASSAFSISAFKRFAELAARADVIHYHFPWPFADVVHFATRTGKPSIVTYHSDIVRQKILLQIYKPLRDRFLASVDRIVATSPNYLATSNVLQRFKDKVDIIPIGLDQKAYPPASTEKLKYWHERAGSKFFLFVGNLRYYKGLHILLDALHGTDFKTVIVGAGPVENKLREQAARLNLRQVEFVGPVGDEDKVALLTLCHALAFPSHLRSEAFGISLLEGAMFGKALISAEIGTGTSYVNAAGVTGLVIPPNDAQALCAALTRLWMDDALTAQLGAAARQRFEHYFTADKMVESYVALYMQIANKDAR</sequence>
<keyword evidence="3" id="KW-0328">Glycosyltransferase</keyword>
<organism evidence="3 4">
    <name type="scientific">Paraburkholderia humisilvae</name>
    <dbReference type="NCBI Taxonomy" id="627669"/>
    <lineage>
        <taxon>Bacteria</taxon>
        <taxon>Pseudomonadati</taxon>
        <taxon>Pseudomonadota</taxon>
        <taxon>Betaproteobacteria</taxon>
        <taxon>Burkholderiales</taxon>
        <taxon>Burkholderiaceae</taxon>
        <taxon>Paraburkholderia</taxon>
    </lineage>
</organism>
<dbReference type="AlphaFoldDB" id="A0A6J5E2E8"/>
<dbReference type="InterPro" id="IPR028098">
    <property type="entry name" value="Glyco_trans_4-like_N"/>
</dbReference>